<feature type="compositionally biased region" description="Basic and acidic residues" evidence="1">
    <location>
        <begin position="926"/>
        <end position="938"/>
    </location>
</feature>
<dbReference type="EMBL" id="VSWD01000009">
    <property type="protein sequence ID" value="KAK3093750.1"/>
    <property type="molecule type" value="Genomic_DNA"/>
</dbReference>
<evidence type="ECO:0000256" key="1">
    <source>
        <dbReference type="SAM" id="MobiDB-lite"/>
    </source>
</evidence>
<gene>
    <name evidence="3" type="ORF">FSP39_019651</name>
</gene>
<feature type="compositionally biased region" description="Low complexity" evidence="1">
    <location>
        <begin position="449"/>
        <end position="461"/>
    </location>
</feature>
<feature type="region of interest" description="Disordered" evidence="1">
    <location>
        <begin position="392"/>
        <end position="801"/>
    </location>
</feature>
<feature type="region of interest" description="Disordered" evidence="1">
    <location>
        <begin position="852"/>
        <end position="956"/>
    </location>
</feature>
<feature type="compositionally biased region" description="Low complexity" evidence="1">
    <location>
        <begin position="685"/>
        <end position="719"/>
    </location>
</feature>
<evidence type="ECO:0000313" key="4">
    <source>
        <dbReference type="Proteomes" id="UP001186944"/>
    </source>
</evidence>
<sequence>MPSLIKKISARRPSLPRIPEPESGEEENQTPNNRVPVVNHNAWGESTVNVNGFTGRRYSSENDVRINENTTPSFQTTTNSAHMVSARKPTETTVKKELQQISSSPGWNFFGGRRSQDKNGTPSSPTEASSLVDREVSRYTHARTPAPRVRYNRTPVRLTVSGDWALKECEIGFTKYGENQRLDLSSHLKYSQTACEGYGANFKDGAALPGINTDIDSKHDRVDNLKRCLDYLESAGVDLTAIDAEDGNLKATLLLVGNIQKNFETVGGLTKPCDPPLTQPASQGVTDNTIPRVPPGAVPVMPGAITLPGGPGVREPPLGVSDHPSSPSRRNVMTAEDLLPGTMNKDELRTRPQSVPPGNIVSTTELGSNDAQQRGVEERRQQMLLQQPYGNFHRGYATRHPHSKPGIPSKPQQAQPQGLPTNAWSTEGQKPQPQPRGGGSLTVEERLRSLITSPSSTNSSLKDQPVTRSFDDGELLQFPPPQPRNSSRTQGSGGVVYHQKSPSHGDQLGSYGTSYIPSKPTERYQGSRAEAILSRQPANTQWESRYPDRPQSRAGPPGVEDRPHSRAGPLGLEDRPRSRAGPMGHDNPAYNKSRESSPVRIVVPDSGHQNGAEMRDAWNKLFGGRQNRPESRNMVPLPSPTRTQPYIPNPQHNDIVSSNYVDMTGKHGVQGHLNMPSNVRTSPMGQSSSHGQGSSSQGQGSSSSQQSGGSVQVSPGGVSFQTFGKSTSNQSLDRSPTSPQAIGPSSKYPEYGSRPSSAKNKPSGSLPNENESVAYNQNMIPGGGSNTNVNKSSDSLERYGGPYRGGHGAMTLNLLGMPYTPINRQNGSVITNSVEESESVVNDLQASIFDYHNSPSEASSRSVTPPLPPLSNTDSEPSTPIVSPKFQRAATSLTNQRTPDVVTSTTRGSEMEKKFKKTSGSQQSLKNDKKLGSKEKLQHGGKYQGRPFVNGPSKRESLNGTLSDVRESGAESDLPFDIEDTILTVDSIDTEMQNMHEGLQSMHDKMKPESMDSMKERLSNLEGLYQEVIRIVGAEKESVTTVTATRRRWSLGSSDTSSLQRPSRKIRGAMTANQRHHHHHQKDIKAINRRFQRLESHVVTLARSVAHLSSELRSHNSIVHELESLRKEVRELREQQFISSQQSGFMNHSDPSDFDRFRGWVPSLTNPKRINKLTKFFGEEPPLLDFFLKKLGYEKFGPNFDAEHIGMIELPYMTEDRLEKIGIPMGPRLRILQEAQLCFRQENFNIYIV</sequence>
<dbReference type="InterPro" id="IPR013761">
    <property type="entry name" value="SAM/pointed_sf"/>
</dbReference>
<name>A0AA88YCE1_PINIB</name>
<accession>A0AA88YCE1</accession>
<keyword evidence="4" id="KW-1185">Reference proteome</keyword>
<feature type="region of interest" description="Disordered" evidence="1">
    <location>
        <begin position="1"/>
        <end position="34"/>
    </location>
</feature>
<dbReference type="Pfam" id="PF07647">
    <property type="entry name" value="SAM_2"/>
    <property type="match status" value="1"/>
</dbReference>
<feature type="region of interest" description="Disordered" evidence="1">
    <location>
        <begin position="66"/>
        <end position="135"/>
    </location>
</feature>
<feature type="compositionally biased region" description="Polar residues" evidence="1">
    <location>
        <begin position="720"/>
        <end position="740"/>
    </location>
</feature>
<feature type="compositionally biased region" description="Polar residues" evidence="1">
    <location>
        <begin position="889"/>
        <end position="908"/>
    </location>
</feature>
<feature type="compositionally biased region" description="Polar residues" evidence="1">
    <location>
        <begin position="853"/>
        <end position="863"/>
    </location>
</feature>
<dbReference type="AlphaFoldDB" id="A0AA88YCE1"/>
<protein>
    <recommendedName>
        <fullName evidence="2">SAM domain-containing protein</fullName>
    </recommendedName>
</protein>
<feature type="compositionally biased region" description="Polar residues" evidence="1">
    <location>
        <begin position="640"/>
        <end position="661"/>
    </location>
</feature>
<comment type="caution">
    <text evidence="3">The sequence shown here is derived from an EMBL/GenBank/DDBJ whole genome shotgun (WGS) entry which is preliminary data.</text>
</comment>
<feature type="domain" description="SAM" evidence="2">
    <location>
        <begin position="1181"/>
        <end position="1241"/>
    </location>
</feature>
<feature type="compositionally biased region" description="Polar residues" evidence="1">
    <location>
        <begin position="675"/>
        <end position="684"/>
    </location>
</feature>
<dbReference type="Proteomes" id="UP001186944">
    <property type="component" value="Unassembled WGS sequence"/>
</dbReference>
<feature type="compositionally biased region" description="Basic and acidic residues" evidence="1">
    <location>
        <begin position="88"/>
        <end position="98"/>
    </location>
</feature>
<evidence type="ECO:0000313" key="3">
    <source>
        <dbReference type="EMBL" id="KAK3093750.1"/>
    </source>
</evidence>
<reference evidence="3" key="1">
    <citation type="submission" date="2019-08" db="EMBL/GenBank/DDBJ databases">
        <title>The improved chromosome-level genome for the pearl oyster Pinctada fucata martensii using PacBio sequencing and Hi-C.</title>
        <authorList>
            <person name="Zheng Z."/>
        </authorList>
    </citation>
    <scope>NUCLEOTIDE SEQUENCE</scope>
    <source>
        <strain evidence="3">ZZ-2019</strain>
        <tissue evidence="3">Adductor muscle</tissue>
    </source>
</reference>
<feature type="region of interest" description="Disordered" evidence="1">
    <location>
        <begin position="311"/>
        <end position="376"/>
    </location>
</feature>
<feature type="compositionally biased region" description="Polar residues" evidence="1">
    <location>
        <begin position="500"/>
        <end position="516"/>
    </location>
</feature>
<organism evidence="3 4">
    <name type="scientific">Pinctada imbricata</name>
    <name type="common">Atlantic pearl-oyster</name>
    <name type="synonym">Pinctada martensii</name>
    <dbReference type="NCBI Taxonomy" id="66713"/>
    <lineage>
        <taxon>Eukaryota</taxon>
        <taxon>Metazoa</taxon>
        <taxon>Spiralia</taxon>
        <taxon>Lophotrochozoa</taxon>
        <taxon>Mollusca</taxon>
        <taxon>Bivalvia</taxon>
        <taxon>Autobranchia</taxon>
        <taxon>Pteriomorphia</taxon>
        <taxon>Pterioida</taxon>
        <taxon>Pterioidea</taxon>
        <taxon>Pteriidae</taxon>
        <taxon>Pinctada</taxon>
    </lineage>
</organism>
<evidence type="ECO:0000259" key="2">
    <source>
        <dbReference type="SMART" id="SM00454"/>
    </source>
</evidence>
<proteinExistence type="predicted"/>
<dbReference type="InterPro" id="IPR001660">
    <property type="entry name" value="SAM"/>
</dbReference>
<dbReference type="SMART" id="SM00454">
    <property type="entry name" value="SAM"/>
    <property type="match status" value="1"/>
</dbReference>
<feature type="compositionally biased region" description="Polar residues" evidence="1">
    <location>
        <begin position="360"/>
        <end position="372"/>
    </location>
</feature>
<feature type="compositionally biased region" description="Polar residues" evidence="1">
    <location>
        <begin position="410"/>
        <end position="427"/>
    </location>
</feature>
<feature type="compositionally biased region" description="Polar residues" evidence="1">
    <location>
        <begin position="67"/>
        <end position="82"/>
    </location>
</feature>
<feature type="compositionally biased region" description="Polar residues" evidence="1">
    <location>
        <begin position="754"/>
        <end position="779"/>
    </location>
</feature>
<dbReference type="Gene3D" id="1.10.150.50">
    <property type="entry name" value="Transcription Factor, Ets-1"/>
    <property type="match status" value="1"/>
</dbReference>
<feature type="compositionally biased region" description="Polar residues" evidence="1">
    <location>
        <begin position="118"/>
        <end position="129"/>
    </location>
</feature>
<dbReference type="SUPFAM" id="SSF47769">
    <property type="entry name" value="SAM/Pointed domain"/>
    <property type="match status" value="1"/>
</dbReference>
<feature type="compositionally biased region" description="Polar residues" evidence="1">
    <location>
        <begin position="870"/>
        <end position="881"/>
    </location>
</feature>